<keyword evidence="1" id="KW-0175">Coiled coil</keyword>
<dbReference type="Proteomes" id="UP000613580">
    <property type="component" value="Unassembled WGS sequence"/>
</dbReference>
<comment type="caution">
    <text evidence="3">The sequence shown here is derived from an EMBL/GenBank/DDBJ whole genome shotgun (WGS) entry which is preliminary data.</text>
</comment>
<sequence>MSPTRVNPKLSALKNLSRLFKKKASEPQKEQMALSGLTSLGGVSVQVVGDVPDQIGSRTVEFAAAEVAVAAGEESPAELAGTIPAFGHPASVNVEDVALEQTNESVLSEVEEENTTSYDVEEDSRAQVEFAKNSIPFPCVSVADMSDATPRLVHQPIPASTCLFSSLNEPIVSTAAVAALPTLLTVTGFTELASDQAPSIPELSIEPDFSEMFANIQFLREADVNAAVAQLQEENVVLRELNDVLNAKIDALNERVTILEGLMTNPTTTTAAPAVAPLPPPAPQIVVTAPTPVLASVPKQEPASGNPTTPARPAGITLDALLAAAAKLKPPTRAAPEAPANPEAAFLNELGSRMPARIPSEESRKNVATALKFGLVAAAAAVPNTTNNSISCATMPATSTDPFSIRTSQADEAPSVPPTFTLRSLASIGSRLRLSRSRSPQSDHSRSQTSLATTRSSVSVANISGPYLLGSVRSRELPKTATEATTTTTTTTKQTMRKVFAPIGKPPPFPQTHPSVPARSEPEAFRGGQARLVGRKCESGAASQTTMPHK</sequence>
<feature type="region of interest" description="Disordered" evidence="2">
    <location>
        <begin position="431"/>
        <end position="457"/>
    </location>
</feature>
<evidence type="ECO:0000256" key="2">
    <source>
        <dbReference type="SAM" id="MobiDB-lite"/>
    </source>
</evidence>
<organism evidence="3 4">
    <name type="scientific">Mycena chlorophos</name>
    <name type="common">Agaric fungus</name>
    <name type="synonym">Agaricus chlorophos</name>
    <dbReference type="NCBI Taxonomy" id="658473"/>
    <lineage>
        <taxon>Eukaryota</taxon>
        <taxon>Fungi</taxon>
        <taxon>Dikarya</taxon>
        <taxon>Basidiomycota</taxon>
        <taxon>Agaricomycotina</taxon>
        <taxon>Agaricomycetes</taxon>
        <taxon>Agaricomycetidae</taxon>
        <taxon>Agaricales</taxon>
        <taxon>Marasmiineae</taxon>
        <taxon>Mycenaceae</taxon>
        <taxon>Mycena</taxon>
    </lineage>
</organism>
<evidence type="ECO:0000256" key="1">
    <source>
        <dbReference type="SAM" id="Coils"/>
    </source>
</evidence>
<evidence type="ECO:0000313" key="4">
    <source>
        <dbReference type="Proteomes" id="UP000613580"/>
    </source>
</evidence>
<name>A0A8H6W649_MYCCL</name>
<proteinExistence type="predicted"/>
<feature type="region of interest" description="Disordered" evidence="2">
    <location>
        <begin position="500"/>
        <end position="550"/>
    </location>
</feature>
<feature type="compositionally biased region" description="Polar residues" evidence="2">
    <location>
        <begin position="541"/>
        <end position="550"/>
    </location>
</feature>
<protein>
    <submittedName>
        <fullName evidence="3">Uncharacterized protein</fullName>
    </submittedName>
</protein>
<reference evidence="3" key="1">
    <citation type="submission" date="2020-05" db="EMBL/GenBank/DDBJ databases">
        <title>Mycena genomes resolve the evolution of fungal bioluminescence.</title>
        <authorList>
            <person name="Tsai I.J."/>
        </authorList>
    </citation>
    <scope>NUCLEOTIDE SEQUENCE</scope>
    <source>
        <strain evidence="3">110903Hualien_Pintung</strain>
    </source>
</reference>
<evidence type="ECO:0000313" key="3">
    <source>
        <dbReference type="EMBL" id="KAF7304276.1"/>
    </source>
</evidence>
<feature type="compositionally biased region" description="Polar residues" evidence="2">
    <location>
        <begin position="447"/>
        <end position="457"/>
    </location>
</feature>
<feature type="coiled-coil region" evidence="1">
    <location>
        <begin position="228"/>
        <end position="262"/>
    </location>
</feature>
<dbReference type="EMBL" id="JACAZE010000011">
    <property type="protein sequence ID" value="KAF7304276.1"/>
    <property type="molecule type" value="Genomic_DNA"/>
</dbReference>
<gene>
    <name evidence="3" type="ORF">HMN09_00829000</name>
</gene>
<accession>A0A8H6W649</accession>
<keyword evidence="4" id="KW-1185">Reference proteome</keyword>
<dbReference type="AlphaFoldDB" id="A0A8H6W649"/>